<dbReference type="PANTHER" id="PTHR11730:SF60">
    <property type="entry name" value="RH50, ISOFORM D"/>
    <property type="match status" value="1"/>
</dbReference>
<dbReference type="PANTHER" id="PTHR11730">
    <property type="entry name" value="AMMONIUM TRANSPORTER"/>
    <property type="match status" value="1"/>
</dbReference>
<keyword evidence="5 6" id="KW-0472">Membrane</keyword>
<dbReference type="SUPFAM" id="SSF111352">
    <property type="entry name" value="Ammonium transporter"/>
    <property type="match status" value="1"/>
</dbReference>
<dbReference type="AlphaFoldDB" id="V4CJ07"/>
<dbReference type="OMA" id="TNMRIRF"/>
<protein>
    <recommendedName>
        <fullName evidence="7">Ammonium transporter AmtB-like domain-containing protein</fullName>
    </recommendedName>
</protein>
<dbReference type="PRINTS" id="PR00342">
    <property type="entry name" value="RHESUSRHD"/>
</dbReference>
<accession>V4CJ07</accession>
<evidence type="ECO:0000313" key="9">
    <source>
        <dbReference type="Proteomes" id="UP000030746"/>
    </source>
</evidence>
<comment type="subcellular location">
    <subcellularLocation>
        <location evidence="1">Membrane</location>
        <topology evidence="1">Multi-pass membrane protein</topology>
    </subcellularLocation>
</comment>
<evidence type="ECO:0000256" key="1">
    <source>
        <dbReference type="ARBA" id="ARBA00004141"/>
    </source>
</evidence>
<dbReference type="GO" id="GO:0005886">
    <property type="term" value="C:plasma membrane"/>
    <property type="evidence" value="ECO:0007669"/>
    <property type="project" value="InterPro"/>
</dbReference>
<evidence type="ECO:0000256" key="3">
    <source>
        <dbReference type="ARBA" id="ARBA00022692"/>
    </source>
</evidence>
<feature type="transmembrane region" description="Helical" evidence="6">
    <location>
        <begin position="246"/>
        <end position="266"/>
    </location>
</feature>
<feature type="transmembrane region" description="Helical" evidence="6">
    <location>
        <begin position="95"/>
        <end position="114"/>
    </location>
</feature>
<feature type="transmembrane region" description="Helical" evidence="6">
    <location>
        <begin position="6"/>
        <end position="23"/>
    </location>
</feature>
<dbReference type="KEGG" id="lgi:LOTGIDRAFT_111301"/>
<dbReference type="Proteomes" id="UP000030746">
    <property type="component" value="Unassembled WGS sequence"/>
</dbReference>
<feature type="transmembrane region" description="Helical" evidence="6">
    <location>
        <begin position="30"/>
        <end position="52"/>
    </location>
</feature>
<comment type="similarity">
    <text evidence="2">Belongs to the ammonium transporter (TC 2.A.49) family. Rh subfamily.</text>
</comment>
<feature type="transmembrane region" description="Helical" evidence="6">
    <location>
        <begin position="156"/>
        <end position="175"/>
    </location>
</feature>
<dbReference type="OrthoDB" id="534912at2759"/>
<gene>
    <name evidence="8" type="ORF">LOTGIDRAFT_111301</name>
</gene>
<feature type="transmembrane region" description="Helical" evidence="6">
    <location>
        <begin position="126"/>
        <end position="144"/>
    </location>
</feature>
<dbReference type="GO" id="GO:0008519">
    <property type="term" value="F:ammonium channel activity"/>
    <property type="evidence" value="ECO:0007669"/>
    <property type="project" value="InterPro"/>
</dbReference>
<proteinExistence type="inferred from homology"/>
<organism evidence="8 9">
    <name type="scientific">Lottia gigantea</name>
    <name type="common">Giant owl limpet</name>
    <dbReference type="NCBI Taxonomy" id="225164"/>
    <lineage>
        <taxon>Eukaryota</taxon>
        <taxon>Metazoa</taxon>
        <taxon>Spiralia</taxon>
        <taxon>Lophotrochozoa</taxon>
        <taxon>Mollusca</taxon>
        <taxon>Gastropoda</taxon>
        <taxon>Patellogastropoda</taxon>
        <taxon>Lottioidea</taxon>
        <taxon>Lottiidae</taxon>
        <taxon>Lottia</taxon>
    </lineage>
</organism>
<evidence type="ECO:0000256" key="6">
    <source>
        <dbReference type="SAM" id="Phobius"/>
    </source>
</evidence>
<dbReference type="InterPro" id="IPR002229">
    <property type="entry name" value="RhesusRHD"/>
</dbReference>
<feature type="transmembrane region" description="Helical" evidence="6">
    <location>
        <begin position="195"/>
        <end position="213"/>
    </location>
</feature>
<evidence type="ECO:0000313" key="8">
    <source>
        <dbReference type="EMBL" id="ESP02180.1"/>
    </source>
</evidence>
<evidence type="ECO:0000259" key="7">
    <source>
        <dbReference type="Pfam" id="PF00909"/>
    </source>
</evidence>
<evidence type="ECO:0000256" key="4">
    <source>
        <dbReference type="ARBA" id="ARBA00022989"/>
    </source>
</evidence>
<dbReference type="RefSeq" id="XP_009047338.1">
    <property type="nucleotide sequence ID" value="XM_009049090.1"/>
</dbReference>
<feature type="transmembrane region" description="Helical" evidence="6">
    <location>
        <begin position="332"/>
        <end position="353"/>
    </location>
</feature>
<keyword evidence="4 6" id="KW-1133">Transmembrane helix</keyword>
<reference evidence="8 9" key="1">
    <citation type="journal article" date="2013" name="Nature">
        <title>Insights into bilaterian evolution from three spiralian genomes.</title>
        <authorList>
            <person name="Simakov O."/>
            <person name="Marletaz F."/>
            <person name="Cho S.J."/>
            <person name="Edsinger-Gonzales E."/>
            <person name="Havlak P."/>
            <person name="Hellsten U."/>
            <person name="Kuo D.H."/>
            <person name="Larsson T."/>
            <person name="Lv J."/>
            <person name="Arendt D."/>
            <person name="Savage R."/>
            <person name="Osoegawa K."/>
            <person name="de Jong P."/>
            <person name="Grimwood J."/>
            <person name="Chapman J.A."/>
            <person name="Shapiro H."/>
            <person name="Aerts A."/>
            <person name="Otillar R.P."/>
            <person name="Terry A.Y."/>
            <person name="Boore J.L."/>
            <person name="Grigoriev I.V."/>
            <person name="Lindberg D.R."/>
            <person name="Seaver E.C."/>
            <person name="Weisblat D.A."/>
            <person name="Putnam N.H."/>
            <person name="Rokhsar D.S."/>
        </authorList>
    </citation>
    <scope>NUCLEOTIDE SEQUENCE [LARGE SCALE GENOMIC DNA]</scope>
</reference>
<feature type="transmembrane region" description="Helical" evidence="6">
    <location>
        <begin position="286"/>
        <end position="305"/>
    </location>
</feature>
<dbReference type="Pfam" id="PF00909">
    <property type="entry name" value="Ammonium_transp"/>
    <property type="match status" value="1"/>
</dbReference>
<evidence type="ECO:0000256" key="5">
    <source>
        <dbReference type="ARBA" id="ARBA00023136"/>
    </source>
</evidence>
<feature type="non-terminal residue" evidence="8">
    <location>
        <position position="1"/>
    </location>
</feature>
<dbReference type="InterPro" id="IPR029020">
    <property type="entry name" value="Ammonium/urea_transptr"/>
</dbReference>
<keyword evidence="3 6" id="KW-0812">Transmembrane</keyword>
<dbReference type="CTD" id="20230706"/>
<dbReference type="EMBL" id="KB200329">
    <property type="protein sequence ID" value="ESP02180.1"/>
    <property type="molecule type" value="Genomic_DNA"/>
</dbReference>
<dbReference type="InterPro" id="IPR024041">
    <property type="entry name" value="NH4_transpt_AmtB-like_dom"/>
</dbReference>
<keyword evidence="9" id="KW-1185">Reference proteome</keyword>
<sequence>YFSVFQDVHVMMFIGFGFLMTFLKRYGFSAVGINMLVAAFCLQWATIVRGIIHGDVLSGGTFKVHVGEMLSADFAAATVLISFGAVLGKTSPLQLLVMALIEILLAQINEYVGVDIFHAVDIGESMYVHAFGAYFGLAVARVLYHEEVEHSSKEGSVYHSDLFSMIGTVFLWLYWPSFNGGAAEGDEQHRAVLNTYFSLAACCIVTFAISALTDSKGKFDMVHVQNATLAGGVAVGTCANMPMEPWGALVLGTVAAIISVLGYKYITPFLSSKVKLHDTCGVNNLHGMPGLLAGIAGAVMAAMATQEKYGESVAHGSYGLGRNASSQGGYQAIALVVTLGVAIVGGVITGFILKLPIWDNVKQRDSFFEDDEQWETPKEYELPTIARYEKNSKELDTNM</sequence>
<feature type="domain" description="Ammonium transporter AmtB-like" evidence="7">
    <location>
        <begin position="3"/>
        <end position="360"/>
    </location>
</feature>
<dbReference type="HOGENOM" id="CLU_021386_0_1_1"/>
<dbReference type="FunFam" id="1.10.3430.10:FF:000012">
    <property type="entry name" value="Rh type C glycoprotein"/>
    <property type="match status" value="1"/>
</dbReference>
<dbReference type="GO" id="GO:0097272">
    <property type="term" value="P:ammonium homeostasis"/>
    <property type="evidence" value="ECO:0007669"/>
    <property type="project" value="TreeGrafter"/>
</dbReference>
<dbReference type="Gene3D" id="1.10.3430.10">
    <property type="entry name" value="Ammonium transporter AmtB like domains"/>
    <property type="match status" value="1"/>
</dbReference>
<evidence type="ECO:0000256" key="2">
    <source>
        <dbReference type="ARBA" id="ARBA00011036"/>
    </source>
</evidence>
<name>V4CJ07_LOTGI</name>
<dbReference type="GeneID" id="20230706"/>